<protein>
    <recommendedName>
        <fullName evidence="5">C1q domain-containing protein</fullName>
    </recommendedName>
</protein>
<dbReference type="AlphaFoldDB" id="A0A8W8KS86"/>
<keyword evidence="3 4" id="KW-0732">Signal</keyword>
<keyword evidence="2" id="KW-0964">Secreted</keyword>
<organism evidence="6 7">
    <name type="scientific">Magallana gigas</name>
    <name type="common">Pacific oyster</name>
    <name type="synonym">Crassostrea gigas</name>
    <dbReference type="NCBI Taxonomy" id="29159"/>
    <lineage>
        <taxon>Eukaryota</taxon>
        <taxon>Metazoa</taxon>
        <taxon>Spiralia</taxon>
        <taxon>Lophotrochozoa</taxon>
        <taxon>Mollusca</taxon>
        <taxon>Bivalvia</taxon>
        <taxon>Autobranchia</taxon>
        <taxon>Pteriomorphia</taxon>
        <taxon>Ostreida</taxon>
        <taxon>Ostreoidea</taxon>
        <taxon>Ostreidae</taxon>
        <taxon>Magallana</taxon>
    </lineage>
</organism>
<dbReference type="PROSITE" id="PS50871">
    <property type="entry name" value="C1Q"/>
    <property type="match status" value="1"/>
</dbReference>
<dbReference type="PRINTS" id="PR00007">
    <property type="entry name" value="COMPLEMNTC1Q"/>
</dbReference>
<dbReference type="InterPro" id="IPR050822">
    <property type="entry name" value="Cerebellin_Synaptic_Org"/>
</dbReference>
<reference evidence="6" key="1">
    <citation type="submission" date="2022-08" db="UniProtKB">
        <authorList>
            <consortium name="EnsemblMetazoa"/>
        </authorList>
    </citation>
    <scope>IDENTIFICATION</scope>
    <source>
        <strain evidence="6">05x7-T-G4-1.051#20</strain>
    </source>
</reference>
<dbReference type="Gene3D" id="2.60.120.40">
    <property type="match status" value="1"/>
</dbReference>
<proteinExistence type="predicted"/>
<dbReference type="Pfam" id="PF00386">
    <property type="entry name" value="C1q"/>
    <property type="match status" value="1"/>
</dbReference>
<evidence type="ECO:0000256" key="1">
    <source>
        <dbReference type="ARBA" id="ARBA00004613"/>
    </source>
</evidence>
<sequence length="229" mass="24823">MKFLVCLSLFSFAVSSPLEQVKGIDNYFPTSFVRAAGNHGHHHVTPTDKFVGFSAGLTKMLKTNDTDLVVYDRVFLNMGNGYDSSTGVFTCPNAGTYAFLVHGVSTATSQLNLDIYRNNNYTVSVFAHVNNGYASGHQSIILQLDQQDTVFVQARGVSALYGQRNEVYSTFSGFMVVPNIGRTEDVVYVQGRGANSMYGANHEVYSTFSGFLVAPTALPASNPNQGVIG</sequence>
<feature type="chain" id="PRO_5036470627" description="C1q domain-containing protein" evidence="4">
    <location>
        <begin position="16"/>
        <end position="229"/>
    </location>
</feature>
<evidence type="ECO:0000256" key="3">
    <source>
        <dbReference type="ARBA" id="ARBA00022729"/>
    </source>
</evidence>
<dbReference type="Proteomes" id="UP000005408">
    <property type="component" value="Unassembled WGS sequence"/>
</dbReference>
<evidence type="ECO:0000259" key="5">
    <source>
        <dbReference type="PROSITE" id="PS50871"/>
    </source>
</evidence>
<evidence type="ECO:0000313" key="6">
    <source>
        <dbReference type="EnsemblMetazoa" id="G24733.8:cds"/>
    </source>
</evidence>
<feature type="domain" description="C1q" evidence="5">
    <location>
        <begin position="46"/>
        <end position="182"/>
    </location>
</feature>
<dbReference type="SMART" id="SM00110">
    <property type="entry name" value="C1Q"/>
    <property type="match status" value="1"/>
</dbReference>
<accession>A0A8W8KS86</accession>
<dbReference type="PANTHER" id="PTHR22923:SF64">
    <property type="entry name" value="C1Q-RELATED FACTOR"/>
    <property type="match status" value="1"/>
</dbReference>
<dbReference type="InterPro" id="IPR008983">
    <property type="entry name" value="Tumour_necrosis_fac-like_dom"/>
</dbReference>
<keyword evidence="7" id="KW-1185">Reference proteome</keyword>
<evidence type="ECO:0000313" key="7">
    <source>
        <dbReference type="Proteomes" id="UP000005408"/>
    </source>
</evidence>
<dbReference type="InterPro" id="IPR001073">
    <property type="entry name" value="C1q_dom"/>
</dbReference>
<dbReference type="GO" id="GO:0005576">
    <property type="term" value="C:extracellular region"/>
    <property type="evidence" value="ECO:0007669"/>
    <property type="project" value="UniProtKB-SubCell"/>
</dbReference>
<name>A0A8W8KS86_MAGGI</name>
<evidence type="ECO:0000256" key="2">
    <source>
        <dbReference type="ARBA" id="ARBA00022525"/>
    </source>
</evidence>
<dbReference type="EnsemblMetazoa" id="G24733.8">
    <property type="protein sequence ID" value="G24733.8:cds"/>
    <property type="gene ID" value="G24733"/>
</dbReference>
<dbReference type="PANTHER" id="PTHR22923">
    <property type="entry name" value="CEREBELLIN-RELATED"/>
    <property type="match status" value="1"/>
</dbReference>
<dbReference type="SUPFAM" id="SSF49842">
    <property type="entry name" value="TNF-like"/>
    <property type="match status" value="1"/>
</dbReference>
<comment type="subcellular location">
    <subcellularLocation>
        <location evidence="1">Secreted</location>
    </subcellularLocation>
</comment>
<evidence type="ECO:0000256" key="4">
    <source>
        <dbReference type="SAM" id="SignalP"/>
    </source>
</evidence>
<feature type="signal peptide" evidence="4">
    <location>
        <begin position="1"/>
        <end position="15"/>
    </location>
</feature>